<organism evidence="2 3">
    <name type="scientific">Lysobacter stagni</name>
    <dbReference type="NCBI Taxonomy" id="3045172"/>
    <lineage>
        <taxon>Bacteria</taxon>
        <taxon>Pseudomonadati</taxon>
        <taxon>Pseudomonadota</taxon>
        <taxon>Gammaproteobacteria</taxon>
        <taxon>Lysobacterales</taxon>
        <taxon>Lysobacteraceae</taxon>
        <taxon>Lysobacter</taxon>
    </lineage>
</organism>
<dbReference type="EMBL" id="JASGBI010000001">
    <property type="protein sequence ID" value="MDI9237648.1"/>
    <property type="molecule type" value="Genomic_DNA"/>
</dbReference>
<evidence type="ECO:0000313" key="3">
    <source>
        <dbReference type="Proteomes" id="UP001321580"/>
    </source>
</evidence>
<keyword evidence="1" id="KW-0732">Signal</keyword>
<accession>A0ABT6XCJ8</accession>
<feature type="chain" id="PRO_5046115708" evidence="1">
    <location>
        <begin position="29"/>
        <end position="272"/>
    </location>
</feature>
<dbReference type="Proteomes" id="UP001321580">
    <property type="component" value="Unassembled WGS sequence"/>
</dbReference>
<evidence type="ECO:0000313" key="2">
    <source>
        <dbReference type="EMBL" id="MDI9237648.1"/>
    </source>
</evidence>
<feature type="signal peptide" evidence="1">
    <location>
        <begin position="1"/>
        <end position="28"/>
    </location>
</feature>
<name>A0ABT6XCJ8_9GAMM</name>
<evidence type="ECO:0000256" key="1">
    <source>
        <dbReference type="SAM" id="SignalP"/>
    </source>
</evidence>
<comment type="caution">
    <text evidence="2">The sequence shown here is derived from an EMBL/GenBank/DDBJ whole genome shotgun (WGS) entry which is preliminary data.</text>
</comment>
<proteinExistence type="predicted"/>
<dbReference type="RefSeq" id="WP_283211159.1">
    <property type="nucleotide sequence ID" value="NZ_JASGBI010000001.1"/>
</dbReference>
<sequence length="272" mass="29169">MNRPAKHVQPFLVPTALICLATALPASAQDSADELAKKLSNPVASLISIPLQYNADFGYGSEDGTRHTLNIQPVIPASISEDWNLISRIIVPVIYQDDISGDSNSQFGLGDINPTFFFSPKQPTAGGITWGIGPVFLLPTASDDLLGPDQWGAGPSVLVLKESKAWTVGVLANHIWSVGGSGNDPDISNTFLQPFLARHLAGGRTLTFNAESTYDWENQQWTVPINVTYSKVARVGSQMMSFAGGVRGYAEAPAGGPDWGVRFVVTFLVPQK</sequence>
<gene>
    <name evidence="2" type="ORF">QLQ15_01840</name>
</gene>
<protein>
    <submittedName>
        <fullName evidence="2">Transporter</fullName>
    </submittedName>
</protein>
<keyword evidence="3" id="KW-1185">Reference proteome</keyword>
<reference evidence="2 3" key="1">
    <citation type="submission" date="2023-05" db="EMBL/GenBank/DDBJ databases">
        <title>Lysobacter sp. strain LF1 Genome sequencing and assembly.</title>
        <authorList>
            <person name="Jung Y."/>
        </authorList>
    </citation>
    <scope>NUCLEOTIDE SEQUENCE [LARGE SCALE GENOMIC DNA]</scope>
    <source>
        <strain evidence="2 3">LF1</strain>
    </source>
</reference>